<keyword evidence="2" id="KW-0812">Transmembrane</keyword>
<keyword evidence="2" id="KW-1133">Transmembrane helix</keyword>
<gene>
    <name evidence="3" type="ORF">TWF481_006167</name>
</gene>
<dbReference type="Proteomes" id="UP001370758">
    <property type="component" value="Unassembled WGS sequence"/>
</dbReference>
<name>A0AAV9WHX3_9PEZI</name>
<feature type="region of interest" description="Disordered" evidence="1">
    <location>
        <begin position="214"/>
        <end position="233"/>
    </location>
</feature>
<evidence type="ECO:0000313" key="4">
    <source>
        <dbReference type="Proteomes" id="UP001370758"/>
    </source>
</evidence>
<proteinExistence type="predicted"/>
<evidence type="ECO:0000256" key="2">
    <source>
        <dbReference type="SAM" id="Phobius"/>
    </source>
</evidence>
<accession>A0AAV9WHX3</accession>
<protein>
    <recommendedName>
        <fullName evidence="5">Extracellular membrane protein CFEM domain-containing protein</fullName>
    </recommendedName>
</protein>
<dbReference type="EMBL" id="JAVHJL010000003">
    <property type="protein sequence ID" value="KAK6507745.1"/>
    <property type="molecule type" value="Genomic_DNA"/>
</dbReference>
<keyword evidence="4" id="KW-1185">Reference proteome</keyword>
<comment type="caution">
    <text evidence="3">The sequence shown here is derived from an EMBL/GenBank/DDBJ whole genome shotgun (WGS) entry which is preliminary data.</text>
</comment>
<dbReference type="AlphaFoldDB" id="A0AAV9WHX3"/>
<reference evidence="3 4" key="1">
    <citation type="submission" date="2023-08" db="EMBL/GenBank/DDBJ databases">
        <authorList>
            <person name="Palmer J.M."/>
        </authorList>
    </citation>
    <scope>NUCLEOTIDE SEQUENCE [LARGE SCALE GENOMIC DNA]</scope>
    <source>
        <strain evidence="3 4">TWF481</strain>
    </source>
</reference>
<organism evidence="3 4">
    <name type="scientific">Arthrobotrys musiformis</name>
    <dbReference type="NCBI Taxonomy" id="47236"/>
    <lineage>
        <taxon>Eukaryota</taxon>
        <taxon>Fungi</taxon>
        <taxon>Dikarya</taxon>
        <taxon>Ascomycota</taxon>
        <taxon>Pezizomycotina</taxon>
        <taxon>Orbiliomycetes</taxon>
        <taxon>Orbiliales</taxon>
        <taxon>Orbiliaceae</taxon>
        <taxon>Arthrobotrys</taxon>
    </lineage>
</organism>
<evidence type="ECO:0008006" key="5">
    <source>
        <dbReference type="Google" id="ProtNLM"/>
    </source>
</evidence>
<keyword evidence="2" id="KW-0472">Membrane</keyword>
<evidence type="ECO:0000256" key="1">
    <source>
        <dbReference type="SAM" id="MobiDB-lite"/>
    </source>
</evidence>
<sequence>MRYCVTKSWENTECNTTDFECQCQSRRLAPLAELCFDEAWTCSDEGYQVAVAEILRVCIEEGASPLFLASEFSAHGIVPSFTDQVPGVLANETIVQGPERSLDLSTIYASTINLGGPRTRYDMETTTAGTVVEATTIVQTRLIYTPPPSDTAPAEPISDKSSKLTTGPGVVTGIAIGLGALFILVAICLYVIYRLKAQKRTMAAMLEGKDPGGVERMGGIGPDNDAPGQLAPR</sequence>
<evidence type="ECO:0000313" key="3">
    <source>
        <dbReference type="EMBL" id="KAK6507745.1"/>
    </source>
</evidence>
<feature type="transmembrane region" description="Helical" evidence="2">
    <location>
        <begin position="170"/>
        <end position="193"/>
    </location>
</feature>